<keyword evidence="2" id="KW-1185">Reference proteome</keyword>
<evidence type="ECO:0000313" key="1">
    <source>
        <dbReference type="EMBL" id="OWY92167.1"/>
    </source>
</evidence>
<evidence type="ECO:0000313" key="2">
    <source>
        <dbReference type="Proteomes" id="UP000198211"/>
    </source>
</evidence>
<dbReference type="OrthoDB" id="111552at2759"/>
<accession>A0A225UG34</accession>
<organism evidence="1 2">
    <name type="scientific">Phytophthora megakarya</name>
    <dbReference type="NCBI Taxonomy" id="4795"/>
    <lineage>
        <taxon>Eukaryota</taxon>
        <taxon>Sar</taxon>
        <taxon>Stramenopiles</taxon>
        <taxon>Oomycota</taxon>
        <taxon>Peronosporomycetes</taxon>
        <taxon>Peronosporales</taxon>
        <taxon>Peronosporaceae</taxon>
        <taxon>Phytophthora</taxon>
    </lineage>
</organism>
<feature type="non-terminal residue" evidence="1">
    <location>
        <position position="1"/>
    </location>
</feature>
<dbReference type="EMBL" id="NBNE01018666">
    <property type="protein sequence ID" value="OWY92167.1"/>
    <property type="molecule type" value="Genomic_DNA"/>
</dbReference>
<gene>
    <name evidence="1" type="ORF">PHMEG_00038941</name>
</gene>
<proteinExistence type="predicted"/>
<sequence>GSGWRKLVGECLLVMRAQWTDIDVLLDPYFLHLPTVQDRVRWYSGSVSRAANLTQPTANLSEPTNLITALFECDQAELWRNHYRDPGSAHPSLQIPRLVNKFNPPVAP</sequence>
<dbReference type="Proteomes" id="UP000198211">
    <property type="component" value="Unassembled WGS sequence"/>
</dbReference>
<comment type="caution">
    <text evidence="1">The sequence shown here is derived from an EMBL/GenBank/DDBJ whole genome shotgun (WGS) entry which is preliminary data.</text>
</comment>
<reference evidence="2" key="1">
    <citation type="submission" date="2017-03" db="EMBL/GenBank/DDBJ databases">
        <title>Phytopthora megakarya and P. palmivora, two closely related causual agents of cacao black pod achieved similar genome size and gene model numbers by different mechanisms.</title>
        <authorList>
            <person name="Ali S."/>
            <person name="Shao J."/>
            <person name="Larry D.J."/>
            <person name="Kronmiller B."/>
            <person name="Shen D."/>
            <person name="Strem M.D."/>
            <person name="Melnick R.L."/>
            <person name="Guiltinan M.J."/>
            <person name="Tyler B.M."/>
            <person name="Meinhardt L.W."/>
            <person name="Bailey B.A."/>
        </authorList>
    </citation>
    <scope>NUCLEOTIDE SEQUENCE [LARGE SCALE GENOMIC DNA]</scope>
    <source>
        <strain evidence="2">zdho120</strain>
    </source>
</reference>
<protein>
    <submittedName>
        <fullName evidence="1">Uncharacterized protein</fullName>
    </submittedName>
</protein>
<name>A0A225UG34_9STRA</name>
<dbReference type="AlphaFoldDB" id="A0A225UG34"/>